<dbReference type="EMBL" id="LSSL01001834">
    <property type="protein sequence ID" value="OLY82166.1"/>
    <property type="molecule type" value="Genomic_DNA"/>
</dbReference>
<evidence type="ECO:0000313" key="3">
    <source>
        <dbReference type="Proteomes" id="UP000187455"/>
    </source>
</evidence>
<keyword evidence="3" id="KW-1185">Reference proteome</keyword>
<sequence length="190" mass="19663">MPDSLYQLDWYKSSLRNCCCVAKDETTLSTLSLVRLSPSPNRDLRAGTISLLRLSTLRPLLPALTTLSVCTAPTVGIIGENLTGGLGSAPNERPNNEDTKSSIIGSPANVCTAPTVGIIGENLTGGLGSAPNERPNNEDTKSSIIGSPAKLTDGSKSSPSAATSEREDTAVLLSLSLATPRQAATSEANP</sequence>
<organism evidence="2 3">
    <name type="scientific">Smittium mucronatum</name>
    <dbReference type="NCBI Taxonomy" id="133383"/>
    <lineage>
        <taxon>Eukaryota</taxon>
        <taxon>Fungi</taxon>
        <taxon>Fungi incertae sedis</taxon>
        <taxon>Zoopagomycota</taxon>
        <taxon>Kickxellomycotina</taxon>
        <taxon>Harpellomycetes</taxon>
        <taxon>Harpellales</taxon>
        <taxon>Legeriomycetaceae</taxon>
        <taxon>Smittium</taxon>
    </lineage>
</organism>
<comment type="caution">
    <text evidence="2">The sequence shown here is derived from an EMBL/GenBank/DDBJ whole genome shotgun (WGS) entry which is preliminary data.</text>
</comment>
<protein>
    <submittedName>
        <fullName evidence="2">Uncharacterized protein</fullName>
    </submittedName>
</protein>
<proteinExistence type="predicted"/>
<feature type="compositionally biased region" description="Polar residues" evidence="1">
    <location>
        <begin position="154"/>
        <end position="163"/>
    </location>
</feature>
<dbReference type="AlphaFoldDB" id="A0A1R0GZ51"/>
<feature type="region of interest" description="Disordered" evidence="1">
    <location>
        <begin position="124"/>
        <end position="169"/>
    </location>
</feature>
<reference evidence="2 3" key="1">
    <citation type="journal article" date="2016" name="Mol. Biol. Evol.">
        <title>Genome-Wide Survey of Gut Fungi (Harpellales) Reveals the First Horizontally Transferred Ubiquitin Gene from a Mosquito Host.</title>
        <authorList>
            <person name="Wang Y."/>
            <person name="White M.M."/>
            <person name="Kvist S."/>
            <person name="Moncalvo J.M."/>
        </authorList>
    </citation>
    <scope>NUCLEOTIDE SEQUENCE [LARGE SCALE GENOMIC DNA]</scope>
    <source>
        <strain evidence="2 3">ALG-7-W6</strain>
    </source>
</reference>
<name>A0A1R0GZ51_9FUNG</name>
<feature type="region of interest" description="Disordered" evidence="1">
    <location>
        <begin position="83"/>
        <end position="106"/>
    </location>
</feature>
<gene>
    <name evidence="2" type="ORF">AYI68_g3719</name>
</gene>
<evidence type="ECO:0000313" key="2">
    <source>
        <dbReference type="EMBL" id="OLY82166.1"/>
    </source>
</evidence>
<accession>A0A1R0GZ51</accession>
<dbReference type="Proteomes" id="UP000187455">
    <property type="component" value="Unassembled WGS sequence"/>
</dbReference>
<evidence type="ECO:0000256" key="1">
    <source>
        <dbReference type="SAM" id="MobiDB-lite"/>
    </source>
</evidence>